<dbReference type="EMBL" id="BART01033471">
    <property type="protein sequence ID" value="GAH07712.1"/>
    <property type="molecule type" value="Genomic_DNA"/>
</dbReference>
<organism evidence="1">
    <name type="scientific">marine sediment metagenome</name>
    <dbReference type="NCBI Taxonomy" id="412755"/>
    <lineage>
        <taxon>unclassified sequences</taxon>
        <taxon>metagenomes</taxon>
        <taxon>ecological metagenomes</taxon>
    </lineage>
</organism>
<dbReference type="InterPro" id="IPR012341">
    <property type="entry name" value="6hp_glycosidase-like_sf"/>
</dbReference>
<dbReference type="GO" id="GO:0005975">
    <property type="term" value="P:carbohydrate metabolic process"/>
    <property type="evidence" value="ECO:0007669"/>
    <property type="project" value="InterPro"/>
</dbReference>
<protein>
    <submittedName>
        <fullName evidence="1">Uncharacterized protein</fullName>
    </submittedName>
</protein>
<accession>X1CJ52</accession>
<dbReference type="SUPFAM" id="SSF48208">
    <property type="entry name" value="Six-hairpin glycosidases"/>
    <property type="match status" value="1"/>
</dbReference>
<gene>
    <name evidence="1" type="ORF">S01H4_57504</name>
</gene>
<reference evidence="1" key="1">
    <citation type="journal article" date="2014" name="Front. Microbiol.">
        <title>High frequency of phylogenetically diverse reductive dehalogenase-homologous genes in deep subseafloor sedimentary metagenomes.</title>
        <authorList>
            <person name="Kawai M."/>
            <person name="Futagami T."/>
            <person name="Toyoda A."/>
            <person name="Takaki Y."/>
            <person name="Nishi S."/>
            <person name="Hori S."/>
            <person name="Arai W."/>
            <person name="Tsubouchi T."/>
            <person name="Morono Y."/>
            <person name="Uchiyama I."/>
            <person name="Ito T."/>
            <person name="Fujiyama A."/>
            <person name="Inagaki F."/>
            <person name="Takami H."/>
        </authorList>
    </citation>
    <scope>NUCLEOTIDE SEQUENCE</scope>
    <source>
        <strain evidence="1">Expedition CK06-06</strain>
    </source>
</reference>
<dbReference type="Gene3D" id="1.50.10.10">
    <property type="match status" value="1"/>
</dbReference>
<evidence type="ECO:0000313" key="1">
    <source>
        <dbReference type="EMBL" id="GAH07712.1"/>
    </source>
</evidence>
<comment type="caution">
    <text evidence="1">The sequence shown here is derived from an EMBL/GenBank/DDBJ whole genome shotgun (WGS) entry which is preliminary data.</text>
</comment>
<feature type="non-terminal residue" evidence="1">
    <location>
        <position position="1"/>
    </location>
</feature>
<dbReference type="AlphaFoldDB" id="X1CJ52"/>
<feature type="non-terminal residue" evidence="1">
    <location>
        <position position="230"/>
    </location>
</feature>
<name>X1CJ52_9ZZZZ</name>
<sequence length="230" mass="25475">YSDPYPPGPDGSLEDTAFTYDNALAIGAYLSRPTEENLFRAKLLCKTLIWAQDNDTFADGRLRDAYDATKEFTGATVPLTGTFFQSSSTGNIAWVINALMQCYKYYKNSGDTDTAFLDKVLTAAETAGEFIHNNFYHSSQSGYYYGYNADGTTKNQTKSTEHNIAAYVAFSHLYDVTDEDKWLQRANNAKNFVDNIAWHPGDKRYICGLNPGGTPNVDALVADTNLLAVL</sequence>
<dbReference type="InterPro" id="IPR008928">
    <property type="entry name" value="6-hairpin_glycosidase_sf"/>
</dbReference>
<proteinExistence type="predicted"/>